<evidence type="ECO:0000256" key="2">
    <source>
        <dbReference type="ARBA" id="ARBA00023125"/>
    </source>
</evidence>
<feature type="domain" description="HTH araC/xylS-type" evidence="4">
    <location>
        <begin position="197"/>
        <end position="289"/>
    </location>
</feature>
<dbReference type="GO" id="GO:0003700">
    <property type="term" value="F:DNA-binding transcription factor activity"/>
    <property type="evidence" value="ECO:0007669"/>
    <property type="project" value="InterPro"/>
</dbReference>
<dbReference type="SMART" id="SM00342">
    <property type="entry name" value="HTH_ARAC"/>
    <property type="match status" value="1"/>
</dbReference>
<name>A0A1I0S997_9BACT</name>
<evidence type="ECO:0000313" key="5">
    <source>
        <dbReference type="EMBL" id="SEW52733.1"/>
    </source>
</evidence>
<dbReference type="PROSITE" id="PS01124">
    <property type="entry name" value="HTH_ARAC_FAMILY_2"/>
    <property type="match status" value="1"/>
</dbReference>
<evidence type="ECO:0000313" key="6">
    <source>
        <dbReference type="Proteomes" id="UP000199310"/>
    </source>
</evidence>
<keyword evidence="3" id="KW-0804">Transcription</keyword>
<dbReference type="Pfam" id="PF12833">
    <property type="entry name" value="HTH_18"/>
    <property type="match status" value="1"/>
</dbReference>
<evidence type="ECO:0000259" key="4">
    <source>
        <dbReference type="PROSITE" id="PS01124"/>
    </source>
</evidence>
<dbReference type="GO" id="GO:0043565">
    <property type="term" value="F:sequence-specific DNA binding"/>
    <property type="evidence" value="ECO:0007669"/>
    <property type="project" value="InterPro"/>
</dbReference>
<proteinExistence type="predicted"/>
<protein>
    <submittedName>
        <fullName evidence="5">AraC-type DNA-binding protein</fullName>
    </submittedName>
</protein>
<dbReference type="SUPFAM" id="SSF46689">
    <property type="entry name" value="Homeodomain-like"/>
    <property type="match status" value="2"/>
</dbReference>
<sequence>MPLNFHSNTFSLFLSTLTSTVNLMKVEVFYPVSPALRKHIAYYYFLKTDTAGFDCTYYSFPNELQSLNIHLHADCTITDNQICVEGSTRNEHLMILQGKFDTPLQVRLRGLLDKVTIAFKPSALNHFITASFIEVAAQTSQVFTDWNNDDHCVSFLKNFYHADSCEERVAVLENFLLSRYNPLSDEDLLIEAVQQLSNFEEERSIADIAAGMQLHVRSFHRLFYKRVGISPVAFRKIARFRHSLKNKLLLTPGRSLTEIGYGSNFSDQAYFSKVYKKLTGHNPSTFFNNVNLLDENGLVFEFLPEPASITL</sequence>
<dbReference type="PANTHER" id="PTHR43280">
    <property type="entry name" value="ARAC-FAMILY TRANSCRIPTIONAL REGULATOR"/>
    <property type="match status" value="1"/>
</dbReference>
<evidence type="ECO:0000256" key="1">
    <source>
        <dbReference type="ARBA" id="ARBA00023015"/>
    </source>
</evidence>
<dbReference type="Proteomes" id="UP000199310">
    <property type="component" value="Unassembled WGS sequence"/>
</dbReference>
<dbReference type="Gene3D" id="1.10.10.60">
    <property type="entry name" value="Homeodomain-like"/>
    <property type="match status" value="1"/>
</dbReference>
<dbReference type="InterPro" id="IPR009057">
    <property type="entry name" value="Homeodomain-like_sf"/>
</dbReference>
<keyword evidence="1" id="KW-0805">Transcription regulation</keyword>
<dbReference type="STRING" id="29529.SAMN04488122_5069"/>
<gene>
    <name evidence="5" type="ORF">SAMN04488122_5069</name>
</gene>
<accession>A0A1I0S997</accession>
<dbReference type="PANTHER" id="PTHR43280:SF2">
    <property type="entry name" value="HTH-TYPE TRANSCRIPTIONAL REGULATOR EXSA"/>
    <property type="match status" value="1"/>
</dbReference>
<reference evidence="6" key="1">
    <citation type="submission" date="2016-10" db="EMBL/GenBank/DDBJ databases">
        <authorList>
            <person name="Varghese N."/>
            <person name="Submissions S."/>
        </authorList>
    </citation>
    <scope>NUCLEOTIDE SEQUENCE [LARGE SCALE GENOMIC DNA]</scope>
    <source>
        <strain evidence="6">DSM 3695</strain>
    </source>
</reference>
<keyword evidence="6" id="KW-1185">Reference proteome</keyword>
<dbReference type="AlphaFoldDB" id="A0A1I0S997"/>
<keyword evidence="2 5" id="KW-0238">DNA-binding</keyword>
<dbReference type="EMBL" id="FOJG01000002">
    <property type="protein sequence ID" value="SEW52733.1"/>
    <property type="molecule type" value="Genomic_DNA"/>
</dbReference>
<organism evidence="5 6">
    <name type="scientific">Chitinophaga arvensicola</name>
    <dbReference type="NCBI Taxonomy" id="29529"/>
    <lineage>
        <taxon>Bacteria</taxon>
        <taxon>Pseudomonadati</taxon>
        <taxon>Bacteroidota</taxon>
        <taxon>Chitinophagia</taxon>
        <taxon>Chitinophagales</taxon>
        <taxon>Chitinophagaceae</taxon>
        <taxon>Chitinophaga</taxon>
    </lineage>
</organism>
<dbReference type="InterPro" id="IPR018060">
    <property type="entry name" value="HTH_AraC"/>
</dbReference>
<evidence type="ECO:0000256" key="3">
    <source>
        <dbReference type="ARBA" id="ARBA00023163"/>
    </source>
</evidence>